<evidence type="ECO:0000256" key="10">
    <source>
        <dbReference type="SAM" id="Phobius"/>
    </source>
</evidence>
<comment type="function">
    <text evidence="9">Ligand for members of the frizzled family of seven transmembrane receptors.</text>
</comment>
<dbReference type="InterPro" id="IPR005817">
    <property type="entry name" value="Wnt"/>
</dbReference>
<keyword evidence="7" id="KW-1015">Disulfide bond</keyword>
<dbReference type="Gene3D" id="3.30.2460.20">
    <property type="match status" value="1"/>
</dbReference>
<dbReference type="GO" id="GO:0030182">
    <property type="term" value="P:neuron differentiation"/>
    <property type="evidence" value="ECO:0007669"/>
    <property type="project" value="TreeGrafter"/>
</dbReference>
<keyword evidence="12" id="KW-1185">Reference proteome</keyword>
<protein>
    <recommendedName>
        <fullName evidence="9">Protein Wnt</fullName>
    </recommendedName>
</protein>
<dbReference type="PROSITE" id="PS00246">
    <property type="entry name" value="WNT1"/>
    <property type="match status" value="1"/>
</dbReference>
<keyword evidence="10" id="KW-0812">Transmembrane</keyword>
<evidence type="ECO:0000256" key="1">
    <source>
        <dbReference type="ARBA" id="ARBA00004498"/>
    </source>
</evidence>
<evidence type="ECO:0000313" key="11">
    <source>
        <dbReference type="EMBL" id="KAJ8019574.1"/>
    </source>
</evidence>
<evidence type="ECO:0000256" key="4">
    <source>
        <dbReference type="ARBA" id="ARBA00022525"/>
    </source>
</evidence>
<evidence type="ECO:0000256" key="6">
    <source>
        <dbReference type="ARBA" id="ARBA00022687"/>
    </source>
</evidence>
<dbReference type="Proteomes" id="UP001152320">
    <property type="component" value="Chromosome 23"/>
</dbReference>
<evidence type="ECO:0000256" key="7">
    <source>
        <dbReference type="ARBA" id="ARBA00023157"/>
    </source>
</evidence>
<accession>A0A9Q0YFK7</accession>
<dbReference type="SMART" id="SM00097">
    <property type="entry name" value="WNT1"/>
    <property type="match status" value="1"/>
</dbReference>
<evidence type="ECO:0000256" key="2">
    <source>
        <dbReference type="ARBA" id="ARBA00005683"/>
    </source>
</evidence>
<dbReference type="OrthoDB" id="5945655at2759"/>
<keyword evidence="8" id="KW-0449">Lipoprotein</keyword>
<dbReference type="InterPro" id="IPR018161">
    <property type="entry name" value="Wnt_CS"/>
</dbReference>
<keyword evidence="6 9" id="KW-0879">Wnt signaling pathway</keyword>
<evidence type="ECO:0000313" key="12">
    <source>
        <dbReference type="Proteomes" id="UP001152320"/>
    </source>
</evidence>
<evidence type="ECO:0000256" key="3">
    <source>
        <dbReference type="ARBA" id="ARBA00022473"/>
    </source>
</evidence>
<comment type="subcellular location">
    <subcellularLocation>
        <location evidence="1 9">Secreted</location>
        <location evidence="1 9">Extracellular space</location>
        <location evidence="1 9">Extracellular matrix</location>
    </subcellularLocation>
</comment>
<keyword evidence="3 9" id="KW-0217">Developmental protein</keyword>
<dbReference type="GO" id="GO:0005125">
    <property type="term" value="F:cytokine activity"/>
    <property type="evidence" value="ECO:0007669"/>
    <property type="project" value="TreeGrafter"/>
</dbReference>
<name>A0A9Q0YFK7_HOLLE</name>
<dbReference type="GO" id="GO:0005109">
    <property type="term" value="F:frizzled binding"/>
    <property type="evidence" value="ECO:0007669"/>
    <property type="project" value="TreeGrafter"/>
</dbReference>
<organism evidence="11 12">
    <name type="scientific">Holothuria leucospilota</name>
    <name type="common">Black long sea cucumber</name>
    <name type="synonym">Mertensiothuria leucospilota</name>
    <dbReference type="NCBI Taxonomy" id="206669"/>
    <lineage>
        <taxon>Eukaryota</taxon>
        <taxon>Metazoa</taxon>
        <taxon>Echinodermata</taxon>
        <taxon>Eleutherozoa</taxon>
        <taxon>Echinozoa</taxon>
        <taxon>Holothuroidea</taxon>
        <taxon>Aspidochirotacea</taxon>
        <taxon>Aspidochirotida</taxon>
        <taxon>Holothuriidae</taxon>
        <taxon>Holothuria</taxon>
    </lineage>
</organism>
<evidence type="ECO:0000256" key="5">
    <source>
        <dbReference type="ARBA" id="ARBA00022530"/>
    </source>
</evidence>
<dbReference type="GO" id="GO:0060070">
    <property type="term" value="P:canonical Wnt signaling pathway"/>
    <property type="evidence" value="ECO:0007669"/>
    <property type="project" value="TreeGrafter"/>
</dbReference>
<sequence>MFSPRLGFICSVFTDCLFALAGILLLMQEGEAYFGITSARPKQFDFNRLIQRQPGDCRSLRLTGEQRRMCNRDPGMGRVLTEGIILSVEECKKQFENERWNCSLNHQAHRINLLREGLKEASFLYAISSAALTTAIAKGCSSGILNESCTCDLTSFSDEENAATWRWGGCGDNIRYSQMFLKNFLRGKKDSESSDFQSTIDRHNSDLGIRTVRRNFVKKCKCHGVSGACETSTCWRQIKPFQVIGDELKLKYERALRVSVENQANRKGVTLLVKHDKSSSAVKKDSPPSRGHMIYRNKSPDFCSRDRFSYGTAGRVCNKTTTCDSICCGRGYNIREITVTKKCMCTFLWCCNVTCEICTKDVELALCRG</sequence>
<comment type="caution">
    <text evidence="11">The sequence shown here is derived from an EMBL/GenBank/DDBJ whole genome shotgun (WGS) entry which is preliminary data.</text>
</comment>
<keyword evidence="4" id="KW-0964">Secreted</keyword>
<dbReference type="PANTHER" id="PTHR12027">
    <property type="entry name" value="WNT RELATED"/>
    <property type="match status" value="1"/>
</dbReference>
<dbReference type="PRINTS" id="PR01349">
    <property type="entry name" value="WNTPROTEIN"/>
</dbReference>
<dbReference type="PANTHER" id="PTHR12027:SF97">
    <property type="entry name" value="PROTEIN WNT-4"/>
    <property type="match status" value="1"/>
</dbReference>
<keyword evidence="10" id="KW-1133">Transmembrane helix</keyword>
<dbReference type="GO" id="GO:0045165">
    <property type="term" value="P:cell fate commitment"/>
    <property type="evidence" value="ECO:0007669"/>
    <property type="project" value="TreeGrafter"/>
</dbReference>
<dbReference type="InterPro" id="IPR043158">
    <property type="entry name" value="Wnt_C"/>
</dbReference>
<comment type="similarity">
    <text evidence="2 9">Belongs to the Wnt family.</text>
</comment>
<keyword evidence="10" id="KW-0472">Membrane</keyword>
<gene>
    <name evidence="11" type="ORF">HOLleu_41222</name>
</gene>
<dbReference type="CDD" id="cd19341">
    <property type="entry name" value="Wnt_Wnt9"/>
    <property type="match status" value="1"/>
</dbReference>
<dbReference type="EMBL" id="JAIZAY010000023">
    <property type="protein sequence ID" value="KAJ8019574.1"/>
    <property type="molecule type" value="Genomic_DNA"/>
</dbReference>
<keyword evidence="5" id="KW-0272">Extracellular matrix</keyword>
<dbReference type="AlphaFoldDB" id="A0A9Q0YFK7"/>
<proteinExistence type="inferred from homology"/>
<reference evidence="11" key="1">
    <citation type="submission" date="2021-10" db="EMBL/GenBank/DDBJ databases">
        <title>Tropical sea cucumber genome reveals ecological adaptation and Cuvierian tubules defense mechanism.</title>
        <authorList>
            <person name="Chen T."/>
        </authorList>
    </citation>
    <scope>NUCLEOTIDE SEQUENCE</scope>
    <source>
        <strain evidence="11">Nanhai2018</strain>
        <tissue evidence="11">Muscle</tissue>
    </source>
</reference>
<dbReference type="GO" id="GO:0005615">
    <property type="term" value="C:extracellular space"/>
    <property type="evidence" value="ECO:0007669"/>
    <property type="project" value="TreeGrafter"/>
</dbReference>
<evidence type="ECO:0000256" key="9">
    <source>
        <dbReference type="RuleBase" id="RU003500"/>
    </source>
</evidence>
<evidence type="ECO:0000256" key="8">
    <source>
        <dbReference type="ARBA" id="ARBA00023288"/>
    </source>
</evidence>
<feature type="transmembrane region" description="Helical" evidence="10">
    <location>
        <begin position="6"/>
        <end position="27"/>
    </location>
</feature>
<dbReference type="Pfam" id="PF00110">
    <property type="entry name" value="wnt"/>
    <property type="match status" value="1"/>
</dbReference>